<dbReference type="GO" id="GO:0008033">
    <property type="term" value="P:tRNA processing"/>
    <property type="evidence" value="ECO:0007669"/>
    <property type="project" value="UniProtKB-KW"/>
</dbReference>
<evidence type="ECO:0000313" key="14">
    <source>
        <dbReference type="Proteomes" id="UP000198771"/>
    </source>
</evidence>
<dbReference type="Gene3D" id="3.90.870.10">
    <property type="entry name" value="DHBP synthase"/>
    <property type="match status" value="1"/>
</dbReference>
<dbReference type="InterPro" id="IPR006070">
    <property type="entry name" value="Sua5-like_dom"/>
</dbReference>
<reference evidence="13 14" key="1">
    <citation type="submission" date="2016-10" db="EMBL/GenBank/DDBJ databases">
        <authorList>
            <person name="de Groot N.N."/>
        </authorList>
    </citation>
    <scope>NUCLEOTIDE SEQUENCE [LARGE SCALE GENOMIC DNA]</scope>
    <source>
        <strain evidence="13 14">ASO4-2</strain>
    </source>
</reference>
<dbReference type="RefSeq" id="WP_092120919.1">
    <property type="nucleotide sequence ID" value="NZ_FMXO01000011.1"/>
</dbReference>
<dbReference type="GO" id="GO:0005524">
    <property type="term" value="F:ATP binding"/>
    <property type="evidence" value="ECO:0007669"/>
    <property type="project" value="UniProtKB-KW"/>
</dbReference>
<keyword evidence="7" id="KW-0548">Nucleotidyltransferase</keyword>
<keyword evidence="14" id="KW-1185">Reference proteome</keyword>
<evidence type="ECO:0000256" key="1">
    <source>
        <dbReference type="ARBA" id="ARBA00004496"/>
    </source>
</evidence>
<dbReference type="STRING" id="617002.SAMN05660653_02011"/>
<evidence type="ECO:0000256" key="4">
    <source>
        <dbReference type="ARBA" id="ARBA00022490"/>
    </source>
</evidence>
<evidence type="ECO:0000256" key="6">
    <source>
        <dbReference type="ARBA" id="ARBA00022694"/>
    </source>
</evidence>
<dbReference type="InterPro" id="IPR017945">
    <property type="entry name" value="DHBP_synth_RibB-like_a/b_dom"/>
</dbReference>
<evidence type="ECO:0000256" key="8">
    <source>
        <dbReference type="ARBA" id="ARBA00022741"/>
    </source>
</evidence>
<dbReference type="GO" id="GO:0005737">
    <property type="term" value="C:cytoplasm"/>
    <property type="evidence" value="ECO:0007669"/>
    <property type="project" value="UniProtKB-SubCell"/>
</dbReference>
<dbReference type="GO" id="GO:0000049">
    <property type="term" value="F:tRNA binding"/>
    <property type="evidence" value="ECO:0007669"/>
    <property type="project" value="TreeGrafter"/>
</dbReference>
<keyword evidence="8" id="KW-0547">Nucleotide-binding</keyword>
<keyword evidence="9" id="KW-0067">ATP-binding</keyword>
<keyword evidence="6" id="KW-0819">tRNA processing</keyword>
<dbReference type="GO" id="GO:0003725">
    <property type="term" value="F:double-stranded RNA binding"/>
    <property type="evidence" value="ECO:0007669"/>
    <property type="project" value="InterPro"/>
</dbReference>
<name>A0A1G6DAS3_9BACT</name>
<protein>
    <recommendedName>
        <fullName evidence="10">L-threonylcarbamoyladenylate synthase</fullName>
        <ecNumber evidence="3">2.7.7.87</ecNumber>
    </recommendedName>
    <alternativeName>
        <fullName evidence="10">L-threonylcarbamoyladenylate synthase</fullName>
    </alternativeName>
</protein>
<feature type="domain" description="YrdC-like" evidence="12">
    <location>
        <begin position="2"/>
        <end position="190"/>
    </location>
</feature>
<dbReference type="NCBIfam" id="TIGR00057">
    <property type="entry name" value="L-threonylcarbamoyladenylate synthase"/>
    <property type="match status" value="1"/>
</dbReference>
<evidence type="ECO:0000313" key="13">
    <source>
        <dbReference type="EMBL" id="SDB42228.1"/>
    </source>
</evidence>
<dbReference type="GO" id="GO:0061710">
    <property type="term" value="F:L-threonylcarbamoyladenylate synthase"/>
    <property type="evidence" value="ECO:0007669"/>
    <property type="project" value="UniProtKB-EC"/>
</dbReference>
<evidence type="ECO:0000256" key="2">
    <source>
        <dbReference type="ARBA" id="ARBA00007663"/>
    </source>
</evidence>
<dbReference type="GO" id="GO:0006450">
    <property type="term" value="P:regulation of translational fidelity"/>
    <property type="evidence" value="ECO:0007669"/>
    <property type="project" value="TreeGrafter"/>
</dbReference>
<gene>
    <name evidence="13" type="ORF">SAMN05660653_02011</name>
</gene>
<proteinExistence type="inferred from homology"/>
<evidence type="ECO:0000256" key="10">
    <source>
        <dbReference type="ARBA" id="ARBA00029774"/>
    </source>
</evidence>
<dbReference type="EC" id="2.7.7.87" evidence="3"/>
<dbReference type="PANTHER" id="PTHR17490">
    <property type="entry name" value="SUA5"/>
    <property type="match status" value="1"/>
</dbReference>
<comment type="catalytic activity">
    <reaction evidence="11">
        <text>L-threonine + hydrogencarbonate + ATP = L-threonylcarbamoyladenylate + diphosphate + H2O</text>
        <dbReference type="Rhea" id="RHEA:36407"/>
        <dbReference type="ChEBI" id="CHEBI:15377"/>
        <dbReference type="ChEBI" id="CHEBI:17544"/>
        <dbReference type="ChEBI" id="CHEBI:30616"/>
        <dbReference type="ChEBI" id="CHEBI:33019"/>
        <dbReference type="ChEBI" id="CHEBI:57926"/>
        <dbReference type="ChEBI" id="CHEBI:73682"/>
        <dbReference type="EC" id="2.7.7.87"/>
    </reaction>
</comment>
<organism evidence="13 14">
    <name type="scientific">Desulfonatronum thiosulfatophilum</name>
    <dbReference type="NCBI Taxonomy" id="617002"/>
    <lineage>
        <taxon>Bacteria</taxon>
        <taxon>Pseudomonadati</taxon>
        <taxon>Thermodesulfobacteriota</taxon>
        <taxon>Desulfovibrionia</taxon>
        <taxon>Desulfovibrionales</taxon>
        <taxon>Desulfonatronaceae</taxon>
        <taxon>Desulfonatronum</taxon>
    </lineage>
</organism>
<dbReference type="SUPFAM" id="SSF55821">
    <property type="entry name" value="YrdC/RibB"/>
    <property type="match status" value="1"/>
</dbReference>
<sequence length="203" mass="21854">MSNAILQAADSIARGGVVIYPTETLYALGTSITSLQAVERISDLKQRDRNKPLPVIIGALDQLDMITEWKDAELSRLIRNFWPGPLSILVPARHGLSRLIQDAHGFVAVRWTSHSTAQALALHCRAPLVATSANPGGEPAAGRPQDLDPALVEKVDMVVDLPPYPAGGLPSTVVQILADGRLKIFREGAVTSKQLQEAGWQIS</sequence>
<dbReference type="PROSITE" id="PS51163">
    <property type="entry name" value="YRDC"/>
    <property type="match status" value="1"/>
</dbReference>
<evidence type="ECO:0000256" key="7">
    <source>
        <dbReference type="ARBA" id="ARBA00022695"/>
    </source>
</evidence>
<dbReference type="OrthoDB" id="9814580at2"/>
<keyword evidence="5" id="KW-0808">Transferase</keyword>
<evidence type="ECO:0000256" key="5">
    <source>
        <dbReference type="ARBA" id="ARBA00022679"/>
    </source>
</evidence>
<dbReference type="Pfam" id="PF01300">
    <property type="entry name" value="Sua5_yciO_yrdC"/>
    <property type="match status" value="1"/>
</dbReference>
<dbReference type="AlphaFoldDB" id="A0A1G6DAS3"/>
<evidence type="ECO:0000256" key="9">
    <source>
        <dbReference type="ARBA" id="ARBA00022840"/>
    </source>
</evidence>
<keyword evidence="4" id="KW-0963">Cytoplasm</keyword>
<evidence type="ECO:0000259" key="12">
    <source>
        <dbReference type="PROSITE" id="PS51163"/>
    </source>
</evidence>
<comment type="similarity">
    <text evidence="2">Belongs to the SUA5 family.</text>
</comment>
<evidence type="ECO:0000256" key="11">
    <source>
        <dbReference type="ARBA" id="ARBA00048366"/>
    </source>
</evidence>
<dbReference type="PANTHER" id="PTHR17490:SF16">
    <property type="entry name" value="THREONYLCARBAMOYL-AMP SYNTHASE"/>
    <property type="match status" value="1"/>
</dbReference>
<dbReference type="InterPro" id="IPR050156">
    <property type="entry name" value="TC-AMP_synthase_SUA5"/>
</dbReference>
<accession>A0A1G6DAS3</accession>
<evidence type="ECO:0000256" key="3">
    <source>
        <dbReference type="ARBA" id="ARBA00012584"/>
    </source>
</evidence>
<comment type="subcellular location">
    <subcellularLocation>
        <location evidence="1">Cytoplasm</location>
    </subcellularLocation>
</comment>
<dbReference type="EMBL" id="FMXO01000011">
    <property type="protein sequence ID" value="SDB42228.1"/>
    <property type="molecule type" value="Genomic_DNA"/>
</dbReference>
<dbReference type="Proteomes" id="UP000198771">
    <property type="component" value="Unassembled WGS sequence"/>
</dbReference>